<dbReference type="InterPro" id="IPR005064">
    <property type="entry name" value="BUG"/>
</dbReference>
<dbReference type="AlphaFoldDB" id="A0A157Q2J3"/>
<dbReference type="InterPro" id="IPR042100">
    <property type="entry name" value="Bug_dom1"/>
</dbReference>
<sequence>MRQLLRACAVAAAFALPAAVAAGPKYPSQPVTIIVPYAPGGVTDVYGRAIGEYLGRQWKVPVIVKNESGGATMIGTQAVARAEPDGLTILLTSYAYTSNPILRRDMSYDKDALRPVMLLGNSRNLLVTSGKSDLTTLDAVLAKARKSPGNLRLASSGMASSPHIAAELWARAEGVKITHVPYRGTSPAMNDVFAGQVDGIFDGASAMPNVRAGRLHAIAIASEQRHPGAPGVPTFRELGVDLVFGSWFGFFVPKDTPDAIVNQLNTDLRRSLQDPGTRAAIDRTSLLVEGGSPQDFARFLDFESERLKALVKSGADLSTQ</sequence>
<dbReference type="RefSeq" id="WP_066414788.1">
    <property type="nucleotide sequence ID" value="NZ_FKBS01000017.1"/>
</dbReference>
<dbReference type="Gene3D" id="3.40.190.10">
    <property type="entry name" value="Periplasmic binding protein-like II"/>
    <property type="match status" value="1"/>
</dbReference>
<dbReference type="Gene3D" id="3.40.190.150">
    <property type="entry name" value="Bordetella uptake gene, domain 1"/>
    <property type="match status" value="1"/>
</dbReference>
<dbReference type="SUPFAM" id="SSF53850">
    <property type="entry name" value="Periplasmic binding protein-like II"/>
    <property type="match status" value="1"/>
</dbReference>
<dbReference type="PANTHER" id="PTHR42928:SF5">
    <property type="entry name" value="BLR1237 PROTEIN"/>
    <property type="match status" value="1"/>
</dbReference>
<feature type="chain" id="PRO_5007615120" evidence="2">
    <location>
        <begin position="23"/>
        <end position="320"/>
    </location>
</feature>
<dbReference type="OrthoDB" id="8879079at2"/>
<gene>
    <name evidence="3" type="ORF">SAMEA1982600_03127</name>
</gene>
<dbReference type="PIRSF" id="PIRSF017082">
    <property type="entry name" value="YflP"/>
    <property type="match status" value="1"/>
</dbReference>
<evidence type="ECO:0000256" key="2">
    <source>
        <dbReference type="SAM" id="SignalP"/>
    </source>
</evidence>
<dbReference type="PANTHER" id="PTHR42928">
    <property type="entry name" value="TRICARBOXYLATE-BINDING PROTEIN"/>
    <property type="match status" value="1"/>
</dbReference>
<keyword evidence="2" id="KW-0732">Signal</keyword>
<protein>
    <submittedName>
        <fullName evidence="3">Putattive exported protein</fullName>
    </submittedName>
</protein>
<reference evidence="3 4" key="1">
    <citation type="submission" date="2016-03" db="EMBL/GenBank/DDBJ databases">
        <authorList>
            <consortium name="Pathogen Informatics"/>
        </authorList>
    </citation>
    <scope>NUCLEOTIDE SEQUENCE [LARGE SCALE GENOMIC DNA]</scope>
    <source>
        <strain evidence="3 4">NCTC13364</strain>
    </source>
</reference>
<accession>A0A157Q2J3</accession>
<dbReference type="Pfam" id="PF03401">
    <property type="entry name" value="TctC"/>
    <property type="match status" value="1"/>
</dbReference>
<evidence type="ECO:0000256" key="1">
    <source>
        <dbReference type="ARBA" id="ARBA00006987"/>
    </source>
</evidence>
<proteinExistence type="inferred from homology"/>
<dbReference type="CDD" id="cd07012">
    <property type="entry name" value="PBP2_Bug_TTT"/>
    <property type="match status" value="1"/>
</dbReference>
<evidence type="ECO:0000313" key="4">
    <source>
        <dbReference type="Proteomes" id="UP000077037"/>
    </source>
</evidence>
<name>A0A157Q2J3_9BORD</name>
<comment type="similarity">
    <text evidence="1">Belongs to the UPF0065 (bug) family.</text>
</comment>
<dbReference type="Proteomes" id="UP000077037">
    <property type="component" value="Unassembled WGS sequence"/>
</dbReference>
<evidence type="ECO:0000313" key="3">
    <source>
        <dbReference type="EMBL" id="SAI39828.1"/>
    </source>
</evidence>
<dbReference type="EMBL" id="FKBS01000017">
    <property type="protein sequence ID" value="SAI39828.1"/>
    <property type="molecule type" value="Genomic_DNA"/>
</dbReference>
<organism evidence="3 4">
    <name type="scientific">Bordetella ansorpii</name>
    <dbReference type="NCBI Taxonomy" id="288768"/>
    <lineage>
        <taxon>Bacteria</taxon>
        <taxon>Pseudomonadati</taxon>
        <taxon>Pseudomonadota</taxon>
        <taxon>Betaproteobacteria</taxon>
        <taxon>Burkholderiales</taxon>
        <taxon>Alcaligenaceae</taxon>
        <taxon>Bordetella</taxon>
    </lineage>
</organism>
<feature type="signal peptide" evidence="2">
    <location>
        <begin position="1"/>
        <end position="22"/>
    </location>
</feature>